<comment type="subcellular location">
    <subcellularLocation>
        <location evidence="2">Cytoplasm</location>
        <location evidence="2">Cytosol</location>
    </subcellularLocation>
    <subcellularLocation>
        <location evidence="1">Nucleus</location>
    </subcellularLocation>
</comment>
<dbReference type="PANTHER" id="PTHR15204:SF0">
    <property type="entry name" value="LARGE PROLINE-RICH PROTEIN BAG6"/>
    <property type="match status" value="1"/>
</dbReference>
<feature type="region of interest" description="Disordered" evidence="6">
    <location>
        <begin position="515"/>
        <end position="540"/>
    </location>
</feature>
<evidence type="ECO:0000259" key="7">
    <source>
        <dbReference type="Pfam" id="PF12057"/>
    </source>
</evidence>
<evidence type="ECO:0000256" key="4">
    <source>
        <dbReference type="ARBA" id="ARBA00022490"/>
    </source>
</evidence>
<keyword evidence="3" id="KW-0813">Transport</keyword>
<feature type="compositionally biased region" description="Low complexity" evidence="6">
    <location>
        <begin position="272"/>
        <end position="285"/>
    </location>
</feature>
<feature type="region of interest" description="Disordered" evidence="6">
    <location>
        <begin position="321"/>
        <end position="364"/>
    </location>
</feature>
<feature type="domain" description="Bag6 BAG-similar" evidence="8">
    <location>
        <begin position="928"/>
        <end position="977"/>
    </location>
</feature>
<sequence>MDLKNNEPWYWFGPFVSVHVFVSYHTTNFSTTPTFSTPVTSASGGRLGEGIAQAARAAAAAAMAAAAGAVAAGARAAAGSTTTSTRQSSDGSTTTTTSTTSGGQDPAPGLGQSSGASVGPQVVRLRRENPRTQALSSLVEEVNQLNQRLQPHLQRYQQLLRDDPDLSGNHTEAQQTFNRVSQVLHYMSHAYHAMSDLSVSFAQSVPRTLRVRLVSSPMQPTALIHSDGPFQAQVNVGIGRPTTDSQRTTTETATTTSTSSSTTTGVEQNQNPTSTATTTSSAPTSGIFSGTPLMTTQSPVVFMEVGPHAITIDSISAAVVSGPERATRNTTTTSANENERDNTHTTTTTSGSTGTRSSPNLGNGGHFRTIPQMAMPFQSGFDPCLPCNSRWAMTRPGTRGARTPRGARNGSQTRVTTGSSSRQGDEHLHQFLGGLMNSVFSQPSFHSRDGPPPTGQTSTSQSGFTVFSSGSSPAGPQGFHIHTSGSQGLHAGPPMAQLLEHFYRQIPNTNQATPARQTTMDQSAPAGTQPQSERTNRRTVGTDDTLTNLVQEVMNQMMGAVSGRNQTTLADFMLGLDDYSYVPGENLLSDLFMCVARVLTFQDLTLILLGQAESLNRCQTVLREFVQHQILQDQDPTEENIETAVTRLINQFQDILQSSVNEASVRTGIDFVATVNVFARQHLRNAISLIINPPETFGTALYLFCRNVLSEFVVLTRECCTDGLTSLERIVQARIREMTGDTNSQVQQWMLNVTATQIGAMSPDTTPENVQRYIITQASAPPQEVQSQPLVTNNTVVQDILANPAVEVERTPENASSEMDVDSTSQTNSPVHMETFSVPMNLQNGSPSRAVVPPSDLTDEVVIGAESWHAAVPTEWVPIITRDVQRQRRQAPCAPFSDAYLSGMPSKRRKMMGKNGHQNLLTPVQTILPNALQRAITAAGVWPLTSLDQIRQDATQDEKLHAAYREQLKCDVQERLQNDLDYNPSRFPNADKYFKEGNK</sequence>
<feature type="compositionally biased region" description="Polar residues" evidence="6">
    <location>
        <begin position="409"/>
        <end position="422"/>
    </location>
</feature>
<feature type="region of interest" description="Disordered" evidence="6">
    <location>
        <begin position="233"/>
        <end position="291"/>
    </location>
</feature>
<feature type="compositionally biased region" description="Low complexity" evidence="6">
    <location>
        <begin position="395"/>
        <end position="408"/>
    </location>
</feature>
<feature type="region of interest" description="Disordered" evidence="6">
    <location>
        <begin position="980"/>
        <end position="999"/>
    </location>
</feature>
<reference evidence="10" key="1">
    <citation type="submission" date="2025-08" db="UniProtKB">
        <authorList>
            <consortium name="RefSeq"/>
        </authorList>
    </citation>
    <scope>IDENTIFICATION</scope>
    <source>
        <tissue evidence="10">Muscle</tissue>
    </source>
</reference>
<evidence type="ECO:0000256" key="6">
    <source>
        <dbReference type="SAM" id="MobiDB-lite"/>
    </source>
</evidence>
<feature type="compositionally biased region" description="Low complexity" evidence="6">
    <location>
        <begin position="344"/>
        <end position="358"/>
    </location>
</feature>
<evidence type="ECO:0000256" key="2">
    <source>
        <dbReference type="ARBA" id="ARBA00004514"/>
    </source>
</evidence>
<evidence type="ECO:0000313" key="9">
    <source>
        <dbReference type="Proteomes" id="UP000694941"/>
    </source>
</evidence>
<keyword evidence="5" id="KW-0539">Nucleus</keyword>
<evidence type="ECO:0000256" key="1">
    <source>
        <dbReference type="ARBA" id="ARBA00004123"/>
    </source>
</evidence>
<feature type="region of interest" description="Disordered" evidence="6">
    <location>
        <begin position="809"/>
        <end position="828"/>
    </location>
</feature>
<feature type="compositionally biased region" description="Low complexity" evidence="6">
    <location>
        <begin position="242"/>
        <end position="264"/>
    </location>
</feature>
<feature type="compositionally biased region" description="Polar residues" evidence="6">
    <location>
        <begin position="813"/>
        <end position="828"/>
    </location>
</feature>
<dbReference type="RefSeq" id="XP_022252816.1">
    <property type="nucleotide sequence ID" value="XM_022397108.1"/>
</dbReference>
<dbReference type="InterPro" id="IPR021925">
    <property type="entry name" value="BAG6"/>
</dbReference>
<feature type="region of interest" description="Disordered" evidence="6">
    <location>
        <begin position="395"/>
        <end position="425"/>
    </location>
</feature>
<gene>
    <name evidence="10" type="primary">LOC106468752</name>
</gene>
<organism evidence="9 10">
    <name type="scientific">Limulus polyphemus</name>
    <name type="common">Atlantic horseshoe crab</name>
    <dbReference type="NCBI Taxonomy" id="6850"/>
    <lineage>
        <taxon>Eukaryota</taxon>
        <taxon>Metazoa</taxon>
        <taxon>Ecdysozoa</taxon>
        <taxon>Arthropoda</taxon>
        <taxon>Chelicerata</taxon>
        <taxon>Merostomata</taxon>
        <taxon>Xiphosura</taxon>
        <taxon>Limulidae</taxon>
        <taxon>Limulus</taxon>
    </lineage>
</organism>
<accession>A0ABM1TAB0</accession>
<dbReference type="PANTHER" id="PTHR15204">
    <property type="entry name" value="LARGE PROLINE-RICH PROTEIN BAG6"/>
    <property type="match status" value="1"/>
</dbReference>
<dbReference type="GeneID" id="106468752"/>
<dbReference type="Pfam" id="PF12057">
    <property type="entry name" value="BAG6"/>
    <property type="match status" value="1"/>
</dbReference>
<feature type="compositionally biased region" description="Low complexity" evidence="6">
    <location>
        <begin position="79"/>
        <end position="104"/>
    </location>
</feature>
<protein>
    <submittedName>
        <fullName evidence="10">Large proline-rich protein BAG6-like</fullName>
    </submittedName>
</protein>
<feature type="compositionally biased region" description="Low complexity" evidence="6">
    <location>
        <begin position="455"/>
        <end position="473"/>
    </location>
</feature>
<evidence type="ECO:0000313" key="10">
    <source>
        <dbReference type="RefSeq" id="XP_022252816.1"/>
    </source>
</evidence>
<evidence type="ECO:0000256" key="3">
    <source>
        <dbReference type="ARBA" id="ARBA00022448"/>
    </source>
</evidence>
<dbReference type="Proteomes" id="UP000694941">
    <property type="component" value="Unplaced"/>
</dbReference>
<keyword evidence="9" id="KW-1185">Reference proteome</keyword>
<evidence type="ECO:0000256" key="5">
    <source>
        <dbReference type="ARBA" id="ARBA00023242"/>
    </source>
</evidence>
<feature type="region of interest" description="Disordered" evidence="6">
    <location>
        <begin position="79"/>
        <end position="118"/>
    </location>
</feature>
<name>A0ABM1TAB0_LIMPO</name>
<dbReference type="Pfam" id="PF20960">
    <property type="entry name" value="Bag6_BAGS"/>
    <property type="match status" value="1"/>
</dbReference>
<dbReference type="InterPro" id="IPR048926">
    <property type="entry name" value="Bag6_BAGS"/>
</dbReference>
<keyword evidence="4" id="KW-0963">Cytoplasm</keyword>
<evidence type="ECO:0000259" key="8">
    <source>
        <dbReference type="Pfam" id="PF20960"/>
    </source>
</evidence>
<feature type="region of interest" description="Disordered" evidence="6">
    <location>
        <begin position="439"/>
        <end position="493"/>
    </location>
</feature>
<feature type="domain" description="Large proline-rich protein BAG6" evidence="7">
    <location>
        <begin position="135"/>
        <end position="236"/>
    </location>
</feature>
<proteinExistence type="predicted"/>